<protein>
    <submittedName>
        <fullName evidence="13">NADP dehydrogenase [ubiquinone] iron-sulfur protein 5</fullName>
    </submittedName>
</protein>
<feature type="disulfide bond" evidence="12">
    <location>
        <begin position="35"/>
        <end position="48"/>
    </location>
</feature>
<comment type="subcellular location">
    <subcellularLocation>
        <location evidence="3">Mitochondrion inner membrane</location>
        <topology evidence="3">Peripheral membrane protein</topology>
    </subcellularLocation>
    <subcellularLocation>
        <location evidence="2">Mitochondrion intermembrane space</location>
    </subcellularLocation>
</comment>
<evidence type="ECO:0000256" key="9">
    <source>
        <dbReference type="ARBA" id="ARBA00023128"/>
    </source>
</evidence>
<evidence type="ECO:0000256" key="7">
    <source>
        <dbReference type="ARBA" id="ARBA00022792"/>
    </source>
</evidence>
<evidence type="ECO:0000256" key="2">
    <source>
        <dbReference type="ARBA" id="ARBA00004569"/>
    </source>
</evidence>
<comment type="caution">
    <text evidence="13">The sequence shown here is derived from an EMBL/GenBank/DDBJ whole genome shotgun (WGS) entry which is preliminary data.</text>
</comment>
<evidence type="ECO:0000256" key="10">
    <source>
        <dbReference type="ARBA" id="ARBA00023136"/>
    </source>
</evidence>
<comment type="function">
    <text evidence="1">Accessory subunit of the mitochondrial membrane respiratory chain NADH dehydrogenase (Complex I), that is believed not to be involved in catalysis. Complex I functions in the transfer of electrons from NADH to the respiratory chain. The immediate electron acceptor for the enzyme is believed to be ubiquinone.</text>
</comment>
<keyword evidence="6" id="KW-0679">Respiratory chain</keyword>
<keyword evidence="8" id="KW-0249">Electron transport</keyword>
<evidence type="ECO:0000256" key="12">
    <source>
        <dbReference type="PIRSR" id="PIRSR619342-50"/>
    </source>
</evidence>
<evidence type="ECO:0000256" key="6">
    <source>
        <dbReference type="ARBA" id="ARBA00022660"/>
    </source>
</evidence>
<evidence type="ECO:0000313" key="14">
    <source>
        <dbReference type="Proteomes" id="UP000735302"/>
    </source>
</evidence>
<organism evidence="13 14">
    <name type="scientific">Plakobranchus ocellatus</name>
    <dbReference type="NCBI Taxonomy" id="259542"/>
    <lineage>
        <taxon>Eukaryota</taxon>
        <taxon>Metazoa</taxon>
        <taxon>Spiralia</taxon>
        <taxon>Lophotrochozoa</taxon>
        <taxon>Mollusca</taxon>
        <taxon>Gastropoda</taxon>
        <taxon>Heterobranchia</taxon>
        <taxon>Euthyneura</taxon>
        <taxon>Panpulmonata</taxon>
        <taxon>Sacoglossa</taxon>
        <taxon>Placobranchoidea</taxon>
        <taxon>Plakobranchidae</taxon>
        <taxon>Plakobranchus</taxon>
    </lineage>
</organism>
<keyword evidence="9" id="KW-0496">Mitochondrion</keyword>
<keyword evidence="10" id="KW-0472">Membrane</keyword>
<dbReference type="GO" id="GO:0005758">
    <property type="term" value="C:mitochondrial intermembrane space"/>
    <property type="evidence" value="ECO:0007669"/>
    <property type="project" value="UniProtKB-SubCell"/>
</dbReference>
<evidence type="ECO:0000256" key="4">
    <source>
        <dbReference type="ARBA" id="ARBA00007372"/>
    </source>
</evidence>
<evidence type="ECO:0000256" key="11">
    <source>
        <dbReference type="ARBA" id="ARBA00023157"/>
    </source>
</evidence>
<keyword evidence="7" id="KW-0999">Mitochondrion inner membrane</keyword>
<reference evidence="13 14" key="1">
    <citation type="journal article" date="2021" name="Elife">
        <title>Chloroplast acquisition without the gene transfer in kleptoplastic sea slugs, Plakobranchus ocellatus.</title>
        <authorList>
            <person name="Maeda T."/>
            <person name="Takahashi S."/>
            <person name="Yoshida T."/>
            <person name="Shimamura S."/>
            <person name="Takaki Y."/>
            <person name="Nagai Y."/>
            <person name="Toyoda A."/>
            <person name="Suzuki Y."/>
            <person name="Arimoto A."/>
            <person name="Ishii H."/>
            <person name="Satoh N."/>
            <person name="Nishiyama T."/>
            <person name="Hasebe M."/>
            <person name="Maruyama T."/>
            <person name="Minagawa J."/>
            <person name="Obokata J."/>
            <person name="Shigenobu S."/>
        </authorList>
    </citation>
    <scope>NUCLEOTIDE SEQUENCE [LARGE SCALE GENOMIC DNA]</scope>
</reference>
<dbReference type="PANTHER" id="PTHR21268:SF2">
    <property type="entry name" value="NADH DEHYDROGENASE [UBIQUINONE] IRON-SULFUR PROTEIN 5"/>
    <property type="match status" value="1"/>
</dbReference>
<dbReference type="Proteomes" id="UP000735302">
    <property type="component" value="Unassembled WGS sequence"/>
</dbReference>
<keyword evidence="14" id="KW-1185">Reference proteome</keyword>
<name>A0AAV4B4G1_9GAST</name>
<evidence type="ECO:0000256" key="1">
    <source>
        <dbReference type="ARBA" id="ARBA00003195"/>
    </source>
</evidence>
<evidence type="ECO:0000256" key="5">
    <source>
        <dbReference type="ARBA" id="ARBA00022448"/>
    </source>
</evidence>
<gene>
    <name evidence="13" type="ORF">PoB_003977900</name>
</gene>
<accession>A0AAV4B4G1</accession>
<dbReference type="Pfam" id="PF10200">
    <property type="entry name" value="Ndufs5"/>
    <property type="match status" value="1"/>
</dbReference>
<proteinExistence type="inferred from homology"/>
<dbReference type="PANTHER" id="PTHR21268">
    <property type="entry name" value="NADH DEHYDROGENASE [UBIQUINONE] IRON-SULFUR PROTEIN 5"/>
    <property type="match status" value="1"/>
</dbReference>
<dbReference type="AlphaFoldDB" id="A0AAV4B4G1"/>
<keyword evidence="11 12" id="KW-1015">Disulfide bond</keyword>
<sequence length="95" mass="11484">MSLPVIYTPITVLQAPWDGFYRGVCGHFKMDFMRCASRVGYSRAQYECKKELEDFRECFWQQKQFERTRIMEKERKRQGREYITPLGKDIPEKGY</sequence>
<evidence type="ECO:0000313" key="13">
    <source>
        <dbReference type="EMBL" id="GFO13274.1"/>
    </source>
</evidence>
<feature type="disulfide bond" evidence="12">
    <location>
        <begin position="25"/>
        <end position="58"/>
    </location>
</feature>
<evidence type="ECO:0000256" key="8">
    <source>
        <dbReference type="ARBA" id="ARBA00022982"/>
    </source>
</evidence>
<dbReference type="PROSITE" id="PS51808">
    <property type="entry name" value="CHCH"/>
    <property type="match status" value="1"/>
</dbReference>
<dbReference type="EMBL" id="BLXT01004484">
    <property type="protein sequence ID" value="GFO13274.1"/>
    <property type="molecule type" value="Genomic_DNA"/>
</dbReference>
<dbReference type="InterPro" id="IPR019342">
    <property type="entry name" value="NADH_UbQ_OxRdtase_FeS-su5"/>
</dbReference>
<evidence type="ECO:0000256" key="3">
    <source>
        <dbReference type="ARBA" id="ARBA00004637"/>
    </source>
</evidence>
<dbReference type="GO" id="GO:0005743">
    <property type="term" value="C:mitochondrial inner membrane"/>
    <property type="evidence" value="ECO:0007669"/>
    <property type="project" value="UniProtKB-SubCell"/>
</dbReference>
<comment type="similarity">
    <text evidence="4">Belongs to the complex I NDUFS5 subunit family.</text>
</comment>
<keyword evidence="5" id="KW-0813">Transport</keyword>